<dbReference type="InterPro" id="IPR018531">
    <property type="entry name" value="DUF1993"/>
</dbReference>
<comment type="caution">
    <text evidence="1">The sequence shown here is derived from an EMBL/GenBank/DDBJ whole genome shotgun (WGS) entry which is preliminary data.</text>
</comment>
<gene>
    <name evidence="1" type="ORF">B0J13DRAFT_517425</name>
</gene>
<sequence length="172" mass="19939">MTALYDQFVPVLVKYLKNLGLILEKAEKFCEEKGVKPEDMITYRLIADMQDLAYQVRSCSNTSKFSLHRLGVPDMPVFEDDEKTFAELQARIKRTVEMLESADRSIVDGKVDEEFIMETKMGNFRFQTGQQYISEYIIPNFHFHLTSAYCILRTQGVPIGAFDYLHDVFVKV</sequence>
<dbReference type="PANTHER" id="PTHR36922">
    <property type="entry name" value="BLL2446 PROTEIN"/>
    <property type="match status" value="1"/>
</dbReference>
<dbReference type="SUPFAM" id="SSF109854">
    <property type="entry name" value="DinB/YfiT-like putative metalloenzymes"/>
    <property type="match status" value="1"/>
</dbReference>
<dbReference type="EMBL" id="JAGMUU010000001">
    <property type="protein sequence ID" value="KAH7162143.1"/>
    <property type="molecule type" value="Genomic_DNA"/>
</dbReference>
<evidence type="ECO:0000313" key="2">
    <source>
        <dbReference type="Proteomes" id="UP000717696"/>
    </source>
</evidence>
<reference evidence="1" key="1">
    <citation type="journal article" date="2021" name="Nat. Commun.">
        <title>Genetic determinants of endophytism in the Arabidopsis root mycobiome.</title>
        <authorList>
            <person name="Mesny F."/>
            <person name="Miyauchi S."/>
            <person name="Thiergart T."/>
            <person name="Pickel B."/>
            <person name="Atanasova L."/>
            <person name="Karlsson M."/>
            <person name="Huettel B."/>
            <person name="Barry K.W."/>
            <person name="Haridas S."/>
            <person name="Chen C."/>
            <person name="Bauer D."/>
            <person name="Andreopoulos W."/>
            <person name="Pangilinan J."/>
            <person name="LaButti K."/>
            <person name="Riley R."/>
            <person name="Lipzen A."/>
            <person name="Clum A."/>
            <person name="Drula E."/>
            <person name="Henrissat B."/>
            <person name="Kohler A."/>
            <person name="Grigoriev I.V."/>
            <person name="Martin F.M."/>
            <person name="Hacquard S."/>
        </authorList>
    </citation>
    <scope>NUCLEOTIDE SEQUENCE</scope>
    <source>
        <strain evidence="1">MPI-CAGE-AT-0021</strain>
    </source>
</reference>
<dbReference type="Pfam" id="PF09351">
    <property type="entry name" value="DUF1993"/>
    <property type="match status" value="1"/>
</dbReference>
<accession>A0A9P9JE39</accession>
<proteinExistence type="predicted"/>
<protein>
    <recommendedName>
        <fullName evidence="3">DUF1993 domain-containing protein</fullName>
    </recommendedName>
</protein>
<keyword evidence="2" id="KW-1185">Reference proteome</keyword>
<dbReference type="InterPro" id="IPR034660">
    <property type="entry name" value="DinB/YfiT-like"/>
</dbReference>
<dbReference type="PANTHER" id="PTHR36922:SF1">
    <property type="entry name" value="DUF1993 DOMAIN-CONTAINING PROTEIN"/>
    <property type="match status" value="1"/>
</dbReference>
<organism evidence="1 2">
    <name type="scientific">Dactylonectria estremocensis</name>
    <dbReference type="NCBI Taxonomy" id="1079267"/>
    <lineage>
        <taxon>Eukaryota</taxon>
        <taxon>Fungi</taxon>
        <taxon>Dikarya</taxon>
        <taxon>Ascomycota</taxon>
        <taxon>Pezizomycotina</taxon>
        <taxon>Sordariomycetes</taxon>
        <taxon>Hypocreomycetidae</taxon>
        <taxon>Hypocreales</taxon>
        <taxon>Nectriaceae</taxon>
        <taxon>Dactylonectria</taxon>
    </lineage>
</organism>
<name>A0A9P9JE39_9HYPO</name>
<evidence type="ECO:0008006" key="3">
    <source>
        <dbReference type="Google" id="ProtNLM"/>
    </source>
</evidence>
<dbReference type="AlphaFoldDB" id="A0A9P9JE39"/>
<evidence type="ECO:0000313" key="1">
    <source>
        <dbReference type="EMBL" id="KAH7162143.1"/>
    </source>
</evidence>
<dbReference type="Proteomes" id="UP000717696">
    <property type="component" value="Unassembled WGS sequence"/>
</dbReference>
<dbReference type="OrthoDB" id="3724345at2759"/>
<dbReference type="Gene3D" id="1.20.120.450">
    <property type="entry name" value="dinb family like domain"/>
    <property type="match status" value="1"/>
</dbReference>